<feature type="compositionally biased region" description="Polar residues" evidence="1">
    <location>
        <begin position="8"/>
        <end position="26"/>
    </location>
</feature>
<comment type="caution">
    <text evidence="2">The sequence shown here is derived from an EMBL/GenBank/DDBJ whole genome shotgun (WGS) entry which is preliminary data.</text>
</comment>
<proteinExistence type="predicted"/>
<feature type="compositionally biased region" description="Basic and acidic residues" evidence="1">
    <location>
        <begin position="330"/>
        <end position="340"/>
    </location>
</feature>
<feature type="region of interest" description="Disordered" evidence="1">
    <location>
        <begin position="1"/>
        <end position="43"/>
    </location>
</feature>
<feature type="region of interest" description="Disordered" evidence="1">
    <location>
        <begin position="482"/>
        <end position="503"/>
    </location>
</feature>
<feature type="compositionally biased region" description="Basic and acidic residues" evidence="1">
    <location>
        <begin position="168"/>
        <end position="199"/>
    </location>
</feature>
<feature type="compositionally biased region" description="Basic and acidic residues" evidence="1">
    <location>
        <begin position="485"/>
        <end position="497"/>
    </location>
</feature>
<feature type="region of interest" description="Disordered" evidence="1">
    <location>
        <begin position="275"/>
        <end position="348"/>
    </location>
</feature>
<dbReference type="AlphaFoldDB" id="A0AAW0PD84"/>
<feature type="compositionally biased region" description="Polar residues" evidence="1">
    <location>
        <begin position="319"/>
        <end position="329"/>
    </location>
</feature>
<feature type="compositionally biased region" description="Basic and acidic residues" evidence="1">
    <location>
        <begin position="285"/>
        <end position="317"/>
    </location>
</feature>
<organism evidence="2 3">
    <name type="scientific">Mugilogobius chulae</name>
    <name type="common">yellowstripe goby</name>
    <dbReference type="NCBI Taxonomy" id="88201"/>
    <lineage>
        <taxon>Eukaryota</taxon>
        <taxon>Metazoa</taxon>
        <taxon>Chordata</taxon>
        <taxon>Craniata</taxon>
        <taxon>Vertebrata</taxon>
        <taxon>Euteleostomi</taxon>
        <taxon>Actinopterygii</taxon>
        <taxon>Neopterygii</taxon>
        <taxon>Teleostei</taxon>
        <taxon>Neoteleostei</taxon>
        <taxon>Acanthomorphata</taxon>
        <taxon>Gobiaria</taxon>
        <taxon>Gobiiformes</taxon>
        <taxon>Gobioidei</taxon>
        <taxon>Gobiidae</taxon>
        <taxon>Gobionellinae</taxon>
        <taxon>Mugilogobius</taxon>
    </lineage>
</organism>
<feature type="region of interest" description="Disordered" evidence="1">
    <location>
        <begin position="131"/>
        <end position="199"/>
    </location>
</feature>
<accession>A0AAW0PD84</accession>
<feature type="compositionally biased region" description="Basic and acidic residues" evidence="1">
    <location>
        <begin position="28"/>
        <end position="42"/>
    </location>
</feature>
<protein>
    <submittedName>
        <fullName evidence="2">Uncharacterized protein</fullName>
    </submittedName>
</protein>
<sequence length="659" mass="73498">METGMFYGNQQKMASDQNPSRRQWTPGNERKMEPVAEGEMPKRRSGLTLALAAARGVSATAMAIKSEPSTECEMPAHSSRSKPVRRTSVGDMSMRRIGLTSAGMSVGAIDRKLPQPLTENEILAHNVLSTPSTASVRGKDNPRICSTPATERQRSAPATKRRRSAPATERRRSAEAQRDAALHQPRRDNALHQPRRDNALPSLHEETTLCLCHCETTLCLCHCETTLCTSHEETTLCTSHEETTLCTSHGETTLCTSHGETTLCTSHGETTLCTSHERRRSAPATERRRSAPPRRDDALHQPRRDDALHQPRRDDAMQKPQSTPSTASVRQKEPNPRRDSTPATVRRRTASAKHTSVCLCRSKTPLCFCHGETPLCHDETPLCHSETPLCTLRLRSASICPHQSLVALYPPQECSQSFPLLYQDSQPQLQQHRNTKLHGQQSRKKTLPDLYQNGKDFPRCQKLLSVAEALCMQGKDLMKRKRGRPSVEIDKEHEAKRSKGPTKAIPAKEIRTDSVGHWVVTAGLVQDQVRLCCSLFFFLSFSVYTSNLYLPLFPLFFPSFALRSPVTAMERPDHRAHSDAHLDRGDDFPRSFRHMAIILSTLTGSGDEPGQHISIRLNLHDNDPAQDAERHRSFVARFGAVLASWCGEARRDGDAAVPS</sequence>
<evidence type="ECO:0000256" key="1">
    <source>
        <dbReference type="SAM" id="MobiDB-lite"/>
    </source>
</evidence>
<name>A0AAW0PD84_9GOBI</name>
<feature type="region of interest" description="Disordered" evidence="1">
    <location>
        <begin position="66"/>
        <end position="89"/>
    </location>
</feature>
<reference evidence="3" key="1">
    <citation type="submission" date="2024-04" db="EMBL/GenBank/DDBJ databases">
        <title>Salinicola lusitanus LLJ914,a marine bacterium isolated from the Okinawa Trough.</title>
        <authorList>
            <person name="Li J."/>
        </authorList>
    </citation>
    <scope>NUCLEOTIDE SEQUENCE [LARGE SCALE GENOMIC DNA]</scope>
</reference>
<dbReference type="EMBL" id="JBBPFD010000005">
    <property type="protein sequence ID" value="KAK7925219.1"/>
    <property type="molecule type" value="Genomic_DNA"/>
</dbReference>
<dbReference type="Proteomes" id="UP001460270">
    <property type="component" value="Unassembled WGS sequence"/>
</dbReference>
<evidence type="ECO:0000313" key="3">
    <source>
        <dbReference type="Proteomes" id="UP001460270"/>
    </source>
</evidence>
<gene>
    <name evidence="2" type="ORF">WMY93_007529</name>
</gene>
<evidence type="ECO:0000313" key="2">
    <source>
        <dbReference type="EMBL" id="KAK7925219.1"/>
    </source>
</evidence>
<keyword evidence="3" id="KW-1185">Reference proteome</keyword>